<dbReference type="EC" id="2.3.2.27" evidence="9"/>
<reference evidence="9 10" key="1">
    <citation type="submission" date="2023-09" db="EMBL/GenBank/DDBJ databases">
        <title>Pangenome analysis of Batrachochytrium dendrobatidis and related Chytrids.</title>
        <authorList>
            <person name="Yacoub M.N."/>
            <person name="Stajich J.E."/>
            <person name="James T.Y."/>
        </authorList>
    </citation>
    <scope>NUCLEOTIDE SEQUENCE [LARGE SCALE GENOMIC DNA]</scope>
    <source>
        <strain evidence="9 10">JEL0888</strain>
    </source>
</reference>
<feature type="repeat" description="WD" evidence="7">
    <location>
        <begin position="266"/>
        <end position="306"/>
    </location>
</feature>
<dbReference type="PANTHER" id="PTHR19848:SF8">
    <property type="entry name" value="F-BOX AND WD REPEAT DOMAIN CONTAINING 7"/>
    <property type="match status" value="1"/>
</dbReference>
<dbReference type="GO" id="GO:0061630">
    <property type="term" value="F:ubiquitin protein ligase activity"/>
    <property type="evidence" value="ECO:0007669"/>
    <property type="project" value="UniProtKB-EC"/>
</dbReference>
<evidence type="ECO:0000256" key="4">
    <source>
        <dbReference type="ARBA" id="ARBA00022771"/>
    </source>
</evidence>
<evidence type="ECO:0000256" key="3">
    <source>
        <dbReference type="ARBA" id="ARBA00022737"/>
    </source>
</evidence>
<dbReference type="InterPro" id="IPR019775">
    <property type="entry name" value="WD40_repeat_CS"/>
</dbReference>
<dbReference type="InterPro" id="IPR001680">
    <property type="entry name" value="WD40_rpt"/>
</dbReference>
<keyword evidence="10" id="KW-1185">Reference proteome</keyword>
<protein>
    <submittedName>
        <fullName evidence="9">E3 ubiquitin-protein ligase traf7</fullName>
        <ecNumber evidence="9">2.3.2.27</ecNumber>
    </submittedName>
</protein>
<dbReference type="PROSITE" id="PS00518">
    <property type="entry name" value="ZF_RING_1"/>
    <property type="match status" value="1"/>
</dbReference>
<dbReference type="InterPro" id="IPR017907">
    <property type="entry name" value="Znf_RING_CS"/>
</dbReference>
<dbReference type="PROSITE" id="PS00678">
    <property type="entry name" value="WD_REPEATS_1"/>
    <property type="match status" value="2"/>
</dbReference>
<dbReference type="InterPro" id="IPR020472">
    <property type="entry name" value="WD40_PAC1"/>
</dbReference>
<evidence type="ECO:0000256" key="5">
    <source>
        <dbReference type="ARBA" id="ARBA00022833"/>
    </source>
</evidence>
<feature type="repeat" description="WD" evidence="7">
    <location>
        <begin position="347"/>
        <end position="386"/>
    </location>
</feature>
<dbReference type="SMART" id="SM00320">
    <property type="entry name" value="WD40"/>
    <property type="match status" value="4"/>
</dbReference>
<dbReference type="Gene3D" id="3.30.40.10">
    <property type="entry name" value="Zinc/RING finger domain, C3HC4 (zinc finger)"/>
    <property type="match status" value="2"/>
</dbReference>
<keyword evidence="3" id="KW-0677">Repeat</keyword>
<dbReference type="PROSITE" id="PS50294">
    <property type="entry name" value="WD_REPEATS_REGION"/>
    <property type="match status" value="3"/>
</dbReference>
<dbReference type="SUPFAM" id="SSF49599">
    <property type="entry name" value="TRAF domain-like"/>
    <property type="match status" value="1"/>
</dbReference>
<dbReference type="Pfam" id="PF13923">
    <property type="entry name" value="zf-C3HC4_2"/>
    <property type="match status" value="1"/>
</dbReference>
<dbReference type="PRINTS" id="PR00320">
    <property type="entry name" value="GPROTEINBRPT"/>
</dbReference>
<proteinExistence type="predicted"/>
<evidence type="ECO:0000313" key="10">
    <source>
        <dbReference type="Proteomes" id="UP001527925"/>
    </source>
</evidence>
<feature type="repeat" description="WD" evidence="7">
    <location>
        <begin position="226"/>
        <end position="265"/>
    </location>
</feature>
<dbReference type="PANTHER" id="PTHR19848">
    <property type="entry name" value="WD40 REPEAT PROTEIN"/>
    <property type="match status" value="1"/>
</dbReference>
<dbReference type="CDD" id="cd16544">
    <property type="entry name" value="RING-HC_RNF138"/>
    <property type="match status" value="1"/>
</dbReference>
<dbReference type="Pfam" id="PF00400">
    <property type="entry name" value="WD40"/>
    <property type="match status" value="4"/>
</dbReference>
<evidence type="ECO:0000256" key="7">
    <source>
        <dbReference type="PROSITE-ProRule" id="PRU00221"/>
    </source>
</evidence>
<comment type="caution">
    <text evidence="9">The sequence shown here is derived from an EMBL/GenBank/DDBJ whole genome shotgun (WGS) entry which is preliminary data.</text>
</comment>
<dbReference type="InterPro" id="IPR036322">
    <property type="entry name" value="WD40_repeat_dom_sf"/>
</dbReference>
<keyword evidence="9" id="KW-0012">Acyltransferase</keyword>
<evidence type="ECO:0000256" key="2">
    <source>
        <dbReference type="ARBA" id="ARBA00022723"/>
    </source>
</evidence>
<keyword evidence="2" id="KW-0479">Metal-binding</keyword>
<evidence type="ECO:0000256" key="1">
    <source>
        <dbReference type="ARBA" id="ARBA00022574"/>
    </source>
</evidence>
<keyword evidence="1 7" id="KW-0853">WD repeat</keyword>
<evidence type="ECO:0000259" key="8">
    <source>
        <dbReference type="PROSITE" id="PS50089"/>
    </source>
</evidence>
<evidence type="ECO:0000313" key="9">
    <source>
        <dbReference type="EMBL" id="KAL2919657.1"/>
    </source>
</evidence>
<dbReference type="Proteomes" id="UP001527925">
    <property type="component" value="Unassembled WGS sequence"/>
</dbReference>
<dbReference type="PROSITE" id="PS50089">
    <property type="entry name" value="ZF_RING_2"/>
    <property type="match status" value="1"/>
</dbReference>
<name>A0ABR4NJE7_9FUNG</name>
<dbReference type="PROSITE" id="PS50082">
    <property type="entry name" value="WD_REPEATS_2"/>
    <property type="match status" value="3"/>
</dbReference>
<keyword evidence="9" id="KW-0808">Transferase</keyword>
<dbReference type="InterPro" id="IPR015943">
    <property type="entry name" value="WD40/YVTN_repeat-like_dom_sf"/>
</dbReference>
<dbReference type="SMART" id="SM00184">
    <property type="entry name" value="RING"/>
    <property type="match status" value="1"/>
</dbReference>
<keyword evidence="5" id="KW-0862">Zinc</keyword>
<dbReference type="Gene3D" id="2.130.10.10">
    <property type="entry name" value="YVTN repeat-like/Quinoprotein amine dehydrogenase"/>
    <property type="match status" value="1"/>
</dbReference>
<sequence>MATSAAALAASQASGGSAPAQAAPVFVQQPSASLLCPICQDVYTDPVITSGCHHSFCAACIAQSLTFESHCPLCRGRLQASDLHPNLALAGLISELLVFCRFRDDGCTQQIRLESLQSHIDQCPFAPRSCEFQRYGCAFKAHMTICSFHQLKAFIVATDRRIGELESLGADNTDAAQAVGEGMQLDGGPGPAIGGKGRPRSGSIFREPIQDIWNAQGSTLSSQGTIDSHSGKVYSLEVYGNLLISGSSDQTIKLWNLQTSECVMTLTGHSAGINSLSLLPGDRLASVSSDKSIKIWDLHQGVAVHSISHLTSDALDVCHGSGMLFASTLDANIVAYNLNNYTRVGTLSGHRWEVWQVEYTSGTLFSGSHDHTIKRWDLRKFQSTADLTGHKRFSHGLKGYIHALASADACLLSGCGDKTVRVWGTASRHNN</sequence>
<dbReference type="SUPFAM" id="SSF50978">
    <property type="entry name" value="WD40 repeat-like"/>
    <property type="match status" value="1"/>
</dbReference>
<keyword evidence="4 6" id="KW-0863">Zinc-finger</keyword>
<feature type="domain" description="RING-type" evidence="8">
    <location>
        <begin position="36"/>
        <end position="75"/>
    </location>
</feature>
<evidence type="ECO:0000256" key="6">
    <source>
        <dbReference type="PROSITE-ProRule" id="PRU00175"/>
    </source>
</evidence>
<dbReference type="SUPFAM" id="SSF57850">
    <property type="entry name" value="RING/U-box"/>
    <property type="match status" value="1"/>
</dbReference>
<gene>
    <name evidence="9" type="primary">TRAF7</name>
    <name evidence="9" type="ORF">HK105_200571</name>
</gene>
<dbReference type="EMBL" id="JADGIZ020000002">
    <property type="protein sequence ID" value="KAL2919657.1"/>
    <property type="molecule type" value="Genomic_DNA"/>
</dbReference>
<dbReference type="InterPro" id="IPR013083">
    <property type="entry name" value="Znf_RING/FYVE/PHD"/>
</dbReference>
<organism evidence="9 10">
    <name type="scientific">Polyrhizophydium stewartii</name>
    <dbReference type="NCBI Taxonomy" id="2732419"/>
    <lineage>
        <taxon>Eukaryota</taxon>
        <taxon>Fungi</taxon>
        <taxon>Fungi incertae sedis</taxon>
        <taxon>Chytridiomycota</taxon>
        <taxon>Chytridiomycota incertae sedis</taxon>
        <taxon>Chytridiomycetes</taxon>
        <taxon>Rhizophydiales</taxon>
        <taxon>Rhizophydiales incertae sedis</taxon>
        <taxon>Polyrhizophydium</taxon>
    </lineage>
</organism>
<accession>A0ABR4NJE7</accession>
<dbReference type="InterPro" id="IPR001841">
    <property type="entry name" value="Znf_RING"/>
</dbReference>